<dbReference type="Proteomes" id="UP000288892">
    <property type="component" value="Unassembled WGS sequence"/>
</dbReference>
<dbReference type="PIRSF" id="PIRSF003108">
    <property type="entry name" value="DinJ"/>
    <property type="match status" value="1"/>
</dbReference>
<protein>
    <submittedName>
        <fullName evidence="3">DNA-damage-inducible protein J</fullName>
    </submittedName>
</protein>
<dbReference type="GO" id="GO:0000987">
    <property type="term" value="F:cis-regulatory region sequence-specific DNA binding"/>
    <property type="evidence" value="ECO:0007669"/>
    <property type="project" value="InterPro"/>
</dbReference>
<keyword evidence="2" id="KW-1277">Toxin-antitoxin system</keyword>
<organism evidence="3 4">
    <name type="scientific">Candidatus Electrothrix marina</name>
    <dbReference type="NCBI Taxonomy" id="1859130"/>
    <lineage>
        <taxon>Bacteria</taxon>
        <taxon>Pseudomonadati</taxon>
        <taxon>Thermodesulfobacteriota</taxon>
        <taxon>Desulfobulbia</taxon>
        <taxon>Desulfobulbales</taxon>
        <taxon>Desulfobulbaceae</taxon>
        <taxon>Candidatus Electrothrix</taxon>
    </lineage>
</organism>
<dbReference type="InterPro" id="IPR026262">
    <property type="entry name" value="DinJ"/>
</dbReference>
<dbReference type="EMBL" id="MTKS01000156">
    <property type="protein sequence ID" value="RWX51338.1"/>
    <property type="molecule type" value="Genomic_DNA"/>
</dbReference>
<dbReference type="AlphaFoldDB" id="A0A444JE91"/>
<gene>
    <name evidence="3" type="ORF">VU01_11561</name>
</gene>
<dbReference type="GO" id="GO:0015643">
    <property type="term" value="F:toxic substance binding"/>
    <property type="evidence" value="ECO:0007669"/>
    <property type="project" value="InterPro"/>
</dbReference>
<name>A0A444JE91_9BACT</name>
<dbReference type="InterPro" id="IPR007337">
    <property type="entry name" value="RelB/DinJ"/>
</dbReference>
<comment type="caution">
    <text evidence="3">The sequence shown here is derived from an EMBL/GenBank/DDBJ whole genome shotgun (WGS) entry which is preliminary data.</text>
</comment>
<accession>A0A444JE91</accession>
<evidence type="ECO:0000256" key="2">
    <source>
        <dbReference type="ARBA" id="ARBA00022649"/>
    </source>
</evidence>
<comment type="similarity">
    <text evidence="1">Belongs to the RelB/DinJ antitoxin family.</text>
</comment>
<dbReference type="InterPro" id="IPR013321">
    <property type="entry name" value="Arc_rbn_hlx_hlx"/>
</dbReference>
<dbReference type="GO" id="GO:0006355">
    <property type="term" value="P:regulation of DNA-templated transcription"/>
    <property type="evidence" value="ECO:0007669"/>
    <property type="project" value="InterPro"/>
</dbReference>
<proteinExistence type="inferred from homology"/>
<evidence type="ECO:0000313" key="3">
    <source>
        <dbReference type="EMBL" id="RWX51338.1"/>
    </source>
</evidence>
<evidence type="ECO:0000313" key="4">
    <source>
        <dbReference type="Proteomes" id="UP000288892"/>
    </source>
</evidence>
<evidence type="ECO:0000256" key="1">
    <source>
        <dbReference type="ARBA" id="ARBA00010562"/>
    </source>
</evidence>
<dbReference type="Pfam" id="PF04221">
    <property type="entry name" value="RelB"/>
    <property type="match status" value="1"/>
</dbReference>
<dbReference type="NCBIfam" id="TIGR02384">
    <property type="entry name" value="RelB_DinJ"/>
    <property type="match status" value="1"/>
</dbReference>
<keyword evidence="4" id="KW-1185">Reference proteome</keyword>
<dbReference type="PANTHER" id="PTHR38781">
    <property type="entry name" value="ANTITOXIN DINJ-RELATED"/>
    <property type="match status" value="1"/>
</dbReference>
<dbReference type="Gene3D" id="1.10.1220.10">
    <property type="entry name" value="Met repressor-like"/>
    <property type="match status" value="1"/>
</dbReference>
<dbReference type="GO" id="GO:0006351">
    <property type="term" value="P:DNA-templated transcription"/>
    <property type="evidence" value="ECO:0007669"/>
    <property type="project" value="TreeGrafter"/>
</dbReference>
<dbReference type="PANTHER" id="PTHR38781:SF1">
    <property type="entry name" value="ANTITOXIN DINJ-RELATED"/>
    <property type="match status" value="1"/>
</dbReference>
<sequence length="86" mass="9790">MEKTATIQARINPEVKREAQKILSQLHMTMSEAIALYLNQITLHKGIPFEIKIPNEVTQKTLKDSEAGKNLHRTDTVADLFEELNC</sequence>
<reference evidence="3 4" key="1">
    <citation type="submission" date="2017-01" db="EMBL/GenBank/DDBJ databases">
        <title>The cable genome- insights into the physiology and evolution of filamentous bacteria capable of sulfide oxidation via long distance electron transfer.</title>
        <authorList>
            <person name="Schreiber L."/>
            <person name="Bjerg J.T."/>
            <person name="Boggild A."/>
            <person name="Van De Vossenberg J."/>
            <person name="Meysman F."/>
            <person name="Nielsen L.P."/>
            <person name="Schramm A."/>
            <person name="Kjeldsen K.U."/>
        </authorList>
    </citation>
    <scope>NUCLEOTIDE SEQUENCE [LARGE SCALE GENOMIC DNA]</scope>
    <source>
        <strain evidence="3">A5</strain>
    </source>
</reference>
<dbReference type="GO" id="GO:0044010">
    <property type="term" value="P:single-species biofilm formation"/>
    <property type="evidence" value="ECO:0007669"/>
    <property type="project" value="InterPro"/>
</dbReference>